<comment type="similarity">
    <text evidence="1 12">Belongs to the DNA repair enzymes AP/ExoA family.</text>
</comment>
<comment type="cofactor">
    <cofactor evidence="9 12">
        <name>Mg(2+)</name>
        <dbReference type="ChEBI" id="CHEBI:18420"/>
    </cofactor>
    <cofactor evidence="9 12">
        <name>Mn(2+)</name>
        <dbReference type="ChEBI" id="CHEBI:29035"/>
    </cofactor>
    <text evidence="9 12">Probably binds two magnesium or manganese ions per subunit.</text>
</comment>
<evidence type="ECO:0000256" key="6">
    <source>
        <dbReference type="ARBA" id="ARBA00022842"/>
    </source>
</evidence>
<dbReference type="OrthoDB" id="391817at2759"/>
<dbReference type="NCBIfam" id="TIGR00633">
    <property type="entry name" value="xth"/>
    <property type="match status" value="1"/>
</dbReference>
<name>A0A0C3G9I5_PILCF</name>
<dbReference type="Gene3D" id="3.60.10.10">
    <property type="entry name" value="Endonuclease/exonuclease/phosphatase"/>
    <property type="match status" value="1"/>
</dbReference>
<feature type="compositionally biased region" description="Low complexity" evidence="13">
    <location>
        <begin position="447"/>
        <end position="457"/>
    </location>
</feature>
<evidence type="ECO:0000256" key="5">
    <source>
        <dbReference type="ARBA" id="ARBA00022833"/>
    </source>
</evidence>
<evidence type="ECO:0000313" key="15">
    <source>
        <dbReference type="EMBL" id="KIM88404.1"/>
    </source>
</evidence>
<keyword evidence="7" id="KW-0539">Nucleus</keyword>
<evidence type="ECO:0000256" key="7">
    <source>
        <dbReference type="ARBA" id="ARBA00023242"/>
    </source>
</evidence>
<dbReference type="GO" id="GO:0008270">
    <property type="term" value="F:zinc ion binding"/>
    <property type="evidence" value="ECO:0007669"/>
    <property type="project" value="UniProtKB-KW"/>
</dbReference>
<dbReference type="PANTHER" id="PTHR22748:SF4">
    <property type="entry name" value="DNA-(APURINIC OR APYRIMIDINIC SITE) ENDONUCLEASE 2"/>
    <property type="match status" value="1"/>
</dbReference>
<feature type="compositionally biased region" description="Pro residues" evidence="13">
    <location>
        <begin position="414"/>
        <end position="432"/>
    </location>
</feature>
<sequence>MRILSWNINGIRTLPQYHPWNTLKTGDAILDELKADIICFQEMKTTRLSLPRTLAVPSTYDSFFSFPTNKTGYSGVGTYTGTLTARPLKAEEGLTGLPRNGGGDERISQVYPRADDLAPSFFPDEEGNTPSDLGVLDTEGRCLTLDFGLFVLINTYCPNETSDARLPYKMNYHLLLQSRVEQLIREGREVIVLGDLNVCVGFLDHCDGHLESVREGFWEHPARAWAKGLFGEGGVLVDVVRMFWPDRKAMYTCWNTRISARESNYGTRVDYILVTRGLLPWIKAADIEPSVKGSDHCPIWVDLREEVELGGRVERLRDVMFCNGVEDGCVGREPPRLAARYWEEYSGRQTLLSTFFGKGGSAGGNKDVASPFSKVDAGKTKCDVGDMEVSVGELSNTLAPTPPNPNTDREREPTQPPPSAPSTPPQPPPSSIPPTFSSPAPSPAPVPTSQQPPTTHPRAPSLAQYPHEPKKRKQPDEPSSSKSKKKKAGQKPKQTKLSTFFVQPSTSSTGSSSGPNQTQPSKDEEQEQLEADYKLALELSASQQDLLSQAHPTPAPKQNTNQAQAWSHLLSPLQPPLCFIHKEPTKELTVTKPGPNKGKNFFICSRPVGPGYDRGRGERLREEVNHLFRCGFFRWGSEVRRDALREGAGAGARG</sequence>
<feature type="compositionally biased region" description="Low complexity" evidence="13">
    <location>
        <begin position="504"/>
        <end position="515"/>
    </location>
</feature>
<feature type="active site" description="Proton donor/acceptor" evidence="8">
    <location>
        <position position="195"/>
    </location>
</feature>
<feature type="region of interest" description="Disordered" evidence="13">
    <location>
        <begin position="391"/>
        <end position="528"/>
    </location>
</feature>
<evidence type="ECO:0000256" key="10">
    <source>
        <dbReference type="PIRSR" id="PIRSR604808-3"/>
    </source>
</evidence>
<keyword evidence="3 11" id="KW-0863">Zinc-finger</keyword>
<proteinExistence type="inferred from homology"/>
<dbReference type="GO" id="GO:0006284">
    <property type="term" value="P:base-excision repair"/>
    <property type="evidence" value="ECO:0007669"/>
    <property type="project" value="TreeGrafter"/>
</dbReference>
<dbReference type="EC" id="3.1.-.-" evidence="12"/>
<dbReference type="FunCoup" id="A0A0C3G9I5">
    <property type="interactions" value="673"/>
</dbReference>
<keyword evidence="12" id="KW-0234">DNA repair</keyword>
<dbReference type="STRING" id="765440.A0A0C3G9I5"/>
<feature type="compositionally biased region" description="Basic residues" evidence="13">
    <location>
        <begin position="482"/>
        <end position="494"/>
    </location>
</feature>
<organism evidence="15 16">
    <name type="scientific">Piloderma croceum (strain F 1598)</name>
    <dbReference type="NCBI Taxonomy" id="765440"/>
    <lineage>
        <taxon>Eukaryota</taxon>
        <taxon>Fungi</taxon>
        <taxon>Dikarya</taxon>
        <taxon>Basidiomycota</taxon>
        <taxon>Agaricomycotina</taxon>
        <taxon>Agaricomycetes</taxon>
        <taxon>Agaricomycetidae</taxon>
        <taxon>Atheliales</taxon>
        <taxon>Atheliaceae</taxon>
        <taxon>Piloderma</taxon>
    </lineage>
</organism>
<reference evidence="16" key="2">
    <citation type="submission" date="2015-01" db="EMBL/GenBank/DDBJ databases">
        <title>Evolutionary Origins and Diversification of the Mycorrhizal Mutualists.</title>
        <authorList>
            <consortium name="DOE Joint Genome Institute"/>
            <consortium name="Mycorrhizal Genomics Consortium"/>
            <person name="Kohler A."/>
            <person name="Kuo A."/>
            <person name="Nagy L.G."/>
            <person name="Floudas D."/>
            <person name="Copeland A."/>
            <person name="Barry K.W."/>
            <person name="Cichocki N."/>
            <person name="Veneault-Fourrey C."/>
            <person name="LaButti K."/>
            <person name="Lindquist E.A."/>
            <person name="Lipzen A."/>
            <person name="Lundell T."/>
            <person name="Morin E."/>
            <person name="Murat C."/>
            <person name="Riley R."/>
            <person name="Ohm R."/>
            <person name="Sun H."/>
            <person name="Tunlid A."/>
            <person name="Henrissat B."/>
            <person name="Grigoriev I.V."/>
            <person name="Hibbett D.S."/>
            <person name="Martin F."/>
        </authorList>
    </citation>
    <scope>NUCLEOTIDE SEQUENCE [LARGE SCALE GENOMIC DNA]</scope>
    <source>
        <strain evidence="16">F 1598</strain>
    </source>
</reference>
<keyword evidence="16" id="KW-1185">Reference proteome</keyword>
<dbReference type="InterPro" id="IPR010666">
    <property type="entry name" value="Znf_GRF"/>
</dbReference>
<feature type="site" description="Transition state stabilizer" evidence="10">
    <location>
        <position position="197"/>
    </location>
</feature>
<feature type="site" description="Important for catalytic activity" evidence="10">
    <location>
        <position position="270"/>
    </location>
</feature>
<dbReference type="PROSITE" id="PS51999">
    <property type="entry name" value="ZF_GRF"/>
    <property type="match status" value="1"/>
</dbReference>
<dbReference type="InterPro" id="IPR036691">
    <property type="entry name" value="Endo/exonu/phosph_ase_sf"/>
</dbReference>
<reference evidence="15 16" key="1">
    <citation type="submission" date="2014-04" db="EMBL/GenBank/DDBJ databases">
        <authorList>
            <consortium name="DOE Joint Genome Institute"/>
            <person name="Kuo A."/>
            <person name="Tarkka M."/>
            <person name="Buscot F."/>
            <person name="Kohler A."/>
            <person name="Nagy L.G."/>
            <person name="Floudas D."/>
            <person name="Copeland A."/>
            <person name="Barry K.W."/>
            <person name="Cichocki N."/>
            <person name="Veneault-Fourrey C."/>
            <person name="LaButti K."/>
            <person name="Lindquist E.A."/>
            <person name="Lipzen A."/>
            <person name="Lundell T."/>
            <person name="Morin E."/>
            <person name="Murat C."/>
            <person name="Sun H."/>
            <person name="Tunlid A."/>
            <person name="Henrissat B."/>
            <person name="Grigoriev I.V."/>
            <person name="Hibbett D.S."/>
            <person name="Martin F."/>
            <person name="Nordberg H.P."/>
            <person name="Cantor M.N."/>
            <person name="Hua S.X."/>
        </authorList>
    </citation>
    <scope>NUCLEOTIDE SEQUENCE [LARGE SCALE GENOMIC DNA]</scope>
    <source>
        <strain evidence="15 16">F 1598</strain>
    </source>
</reference>
<evidence type="ECO:0000256" key="9">
    <source>
        <dbReference type="PIRSR" id="PIRSR604808-2"/>
    </source>
</evidence>
<evidence type="ECO:0000256" key="3">
    <source>
        <dbReference type="ARBA" id="ARBA00022771"/>
    </source>
</evidence>
<feature type="domain" description="GRF-type" evidence="14">
    <location>
        <begin position="578"/>
        <end position="639"/>
    </location>
</feature>
<dbReference type="GO" id="GO:0008311">
    <property type="term" value="F:double-stranded DNA 3'-5' DNA exonuclease activity"/>
    <property type="evidence" value="ECO:0007669"/>
    <property type="project" value="TreeGrafter"/>
</dbReference>
<feature type="binding site" evidence="9">
    <location>
        <position position="42"/>
    </location>
    <ligand>
        <name>Mg(2+)</name>
        <dbReference type="ChEBI" id="CHEBI:18420"/>
        <label>1</label>
    </ligand>
</feature>
<keyword evidence="6 9" id="KW-0460">Magnesium</keyword>
<evidence type="ECO:0000256" key="2">
    <source>
        <dbReference type="ARBA" id="ARBA00022723"/>
    </source>
</evidence>
<evidence type="ECO:0000313" key="16">
    <source>
        <dbReference type="Proteomes" id="UP000054166"/>
    </source>
</evidence>
<dbReference type="HOGENOM" id="CLU_010374_2_1_1"/>
<dbReference type="GO" id="GO:0003906">
    <property type="term" value="F:DNA-(apurinic or apyrimidinic site) endonuclease activity"/>
    <property type="evidence" value="ECO:0007669"/>
    <property type="project" value="TreeGrafter"/>
</dbReference>
<feature type="binding site" evidence="9">
    <location>
        <position position="195"/>
    </location>
    <ligand>
        <name>Mg(2+)</name>
        <dbReference type="ChEBI" id="CHEBI:18420"/>
        <label>1</label>
    </ligand>
</feature>
<dbReference type="Proteomes" id="UP000054166">
    <property type="component" value="Unassembled WGS sequence"/>
</dbReference>
<evidence type="ECO:0000256" key="1">
    <source>
        <dbReference type="ARBA" id="ARBA00007092"/>
    </source>
</evidence>
<dbReference type="CDD" id="cd09088">
    <property type="entry name" value="Ape2-like_AP-endo"/>
    <property type="match status" value="1"/>
</dbReference>
<feature type="binding site" evidence="9">
    <location>
        <position position="197"/>
    </location>
    <ligand>
        <name>Mg(2+)</name>
        <dbReference type="ChEBI" id="CHEBI:18420"/>
        <label>1</label>
    </ligand>
</feature>
<dbReference type="PANTHER" id="PTHR22748">
    <property type="entry name" value="AP ENDONUCLEASE"/>
    <property type="match status" value="1"/>
</dbReference>
<dbReference type="EMBL" id="KN832977">
    <property type="protein sequence ID" value="KIM88404.1"/>
    <property type="molecule type" value="Genomic_DNA"/>
</dbReference>
<dbReference type="Pfam" id="PF03372">
    <property type="entry name" value="Exo_endo_phos"/>
    <property type="match status" value="1"/>
</dbReference>
<dbReference type="GO" id="GO:0008081">
    <property type="term" value="F:phosphoric diester hydrolase activity"/>
    <property type="evidence" value="ECO:0007669"/>
    <property type="project" value="TreeGrafter"/>
</dbReference>
<feature type="site" description="Interaction with DNA substrate" evidence="10">
    <location>
        <position position="296"/>
    </location>
</feature>
<feature type="binding site" evidence="9">
    <location>
        <position position="296"/>
    </location>
    <ligand>
        <name>Mg(2+)</name>
        <dbReference type="ChEBI" id="CHEBI:18420"/>
        <label>1</label>
    </ligand>
</feature>
<evidence type="ECO:0000256" key="13">
    <source>
        <dbReference type="SAM" id="MobiDB-lite"/>
    </source>
</evidence>
<keyword evidence="9" id="KW-0464">Manganese</keyword>
<dbReference type="AlphaFoldDB" id="A0A0C3G9I5"/>
<evidence type="ECO:0000256" key="12">
    <source>
        <dbReference type="RuleBase" id="RU362131"/>
    </source>
</evidence>
<protein>
    <recommendedName>
        <fullName evidence="12">DNA-(apurinic or apyrimidinic site) endonuclease</fullName>
        <ecNumber evidence="12">3.1.-.-</ecNumber>
    </recommendedName>
</protein>
<keyword evidence="2 9" id="KW-0479">Metal-binding</keyword>
<dbReference type="GO" id="GO:0005634">
    <property type="term" value="C:nucleus"/>
    <property type="evidence" value="ECO:0007669"/>
    <property type="project" value="TreeGrafter"/>
</dbReference>
<evidence type="ECO:0000256" key="11">
    <source>
        <dbReference type="PROSITE-ProRule" id="PRU01343"/>
    </source>
</evidence>
<gene>
    <name evidence="15" type="ORF">PILCRDRAFT_814302</name>
</gene>
<dbReference type="InterPro" id="IPR004808">
    <property type="entry name" value="AP_endonuc_1"/>
</dbReference>
<evidence type="ECO:0000256" key="4">
    <source>
        <dbReference type="ARBA" id="ARBA00022801"/>
    </source>
</evidence>
<dbReference type="InParanoid" id="A0A0C3G9I5"/>
<keyword evidence="5" id="KW-0862">Zinc</keyword>
<keyword evidence="4" id="KW-0378">Hydrolase</keyword>
<feature type="active site" evidence="8">
    <location>
        <position position="156"/>
    </location>
</feature>
<feature type="active site" description="Proton acceptor" evidence="8">
    <location>
        <position position="296"/>
    </location>
</feature>
<evidence type="ECO:0000259" key="14">
    <source>
        <dbReference type="PROSITE" id="PS51999"/>
    </source>
</evidence>
<evidence type="ECO:0000256" key="8">
    <source>
        <dbReference type="PIRSR" id="PIRSR604808-1"/>
    </source>
</evidence>
<feature type="binding site" evidence="9">
    <location>
        <position position="7"/>
    </location>
    <ligand>
        <name>Mg(2+)</name>
        <dbReference type="ChEBI" id="CHEBI:18420"/>
        <label>1</label>
    </ligand>
</feature>
<dbReference type="PROSITE" id="PS51435">
    <property type="entry name" value="AP_NUCLEASE_F1_4"/>
    <property type="match status" value="1"/>
</dbReference>
<feature type="binding site" evidence="9">
    <location>
        <position position="295"/>
    </location>
    <ligand>
        <name>Mg(2+)</name>
        <dbReference type="ChEBI" id="CHEBI:18420"/>
        <label>1</label>
    </ligand>
</feature>
<accession>A0A0C3G9I5</accession>
<keyword evidence="12" id="KW-0227">DNA damage</keyword>
<dbReference type="SUPFAM" id="SSF56219">
    <property type="entry name" value="DNase I-like"/>
    <property type="match status" value="1"/>
</dbReference>
<dbReference type="InterPro" id="IPR005135">
    <property type="entry name" value="Endo/exonuclease/phosphatase"/>
</dbReference>